<reference evidence="3" key="1">
    <citation type="journal article" date="2014" name="Proc. Natl. Acad. Sci. U.S.A.">
        <title>Extensive sampling of basidiomycete genomes demonstrates inadequacy of the white-rot/brown-rot paradigm for wood decay fungi.</title>
        <authorList>
            <person name="Riley R."/>
            <person name="Salamov A.A."/>
            <person name="Brown D.W."/>
            <person name="Nagy L.G."/>
            <person name="Floudas D."/>
            <person name="Held B.W."/>
            <person name="Levasseur A."/>
            <person name="Lombard V."/>
            <person name="Morin E."/>
            <person name="Otillar R."/>
            <person name="Lindquist E.A."/>
            <person name="Sun H."/>
            <person name="LaButti K.M."/>
            <person name="Schmutz J."/>
            <person name="Jabbour D."/>
            <person name="Luo H."/>
            <person name="Baker S.E."/>
            <person name="Pisabarro A.G."/>
            <person name="Walton J.D."/>
            <person name="Blanchette R.A."/>
            <person name="Henrissat B."/>
            <person name="Martin F."/>
            <person name="Cullen D."/>
            <person name="Hibbett D.S."/>
            <person name="Grigoriev I.V."/>
        </authorList>
    </citation>
    <scope>NUCLEOTIDE SEQUENCE [LARGE SCALE GENOMIC DNA]</scope>
    <source>
        <strain evidence="3">FD-172 SS1</strain>
    </source>
</reference>
<proteinExistence type="predicted"/>
<dbReference type="Proteomes" id="UP000027195">
    <property type="component" value="Unassembled WGS sequence"/>
</dbReference>
<evidence type="ECO:0000256" key="1">
    <source>
        <dbReference type="SAM" id="MobiDB-lite"/>
    </source>
</evidence>
<feature type="region of interest" description="Disordered" evidence="1">
    <location>
        <begin position="1"/>
        <end position="64"/>
    </location>
</feature>
<evidence type="ECO:0000313" key="3">
    <source>
        <dbReference type="Proteomes" id="UP000027195"/>
    </source>
</evidence>
<name>A0A067MB15_BOTB1</name>
<dbReference type="InParanoid" id="A0A067MB15"/>
<feature type="compositionally biased region" description="Acidic residues" evidence="1">
    <location>
        <begin position="110"/>
        <end position="126"/>
    </location>
</feature>
<feature type="region of interest" description="Disordered" evidence="1">
    <location>
        <begin position="106"/>
        <end position="126"/>
    </location>
</feature>
<organism evidence="2 3">
    <name type="scientific">Botryobasidium botryosum (strain FD-172 SS1)</name>
    <dbReference type="NCBI Taxonomy" id="930990"/>
    <lineage>
        <taxon>Eukaryota</taxon>
        <taxon>Fungi</taxon>
        <taxon>Dikarya</taxon>
        <taxon>Basidiomycota</taxon>
        <taxon>Agaricomycotina</taxon>
        <taxon>Agaricomycetes</taxon>
        <taxon>Cantharellales</taxon>
        <taxon>Botryobasidiaceae</taxon>
        <taxon>Botryobasidium</taxon>
    </lineage>
</organism>
<dbReference type="EMBL" id="KL198082">
    <property type="protein sequence ID" value="KDQ09072.1"/>
    <property type="molecule type" value="Genomic_DNA"/>
</dbReference>
<feature type="compositionally biased region" description="Polar residues" evidence="1">
    <location>
        <begin position="37"/>
        <end position="50"/>
    </location>
</feature>
<gene>
    <name evidence="2" type="ORF">BOTBODRAFT_37319</name>
</gene>
<dbReference type="OrthoDB" id="3012326at2759"/>
<protein>
    <submittedName>
        <fullName evidence="2">Uncharacterized protein</fullName>
    </submittedName>
</protein>
<feature type="compositionally biased region" description="Low complexity" evidence="1">
    <location>
        <begin position="12"/>
        <end position="35"/>
    </location>
</feature>
<dbReference type="AlphaFoldDB" id="A0A067MB15"/>
<accession>A0A067MB15</accession>
<dbReference type="HOGENOM" id="CLU_762888_0_0_1"/>
<sequence>MSPRALPKTKKATAPPSKAKSSLSKTKAKPTSLKSGSPKNSAMSRKTSGSKSKKPAKATRSEVSGLELASKHFRLVNPVSASDDAWEDYMRIRLGEVKRERVCSAAAEASDLEDEEEDGYDSEEDEERIIYEGVRETIKKLEKECGLEDGVLEESIWVKSCSLDGLEPGTKCAPRNCETYSRVYSLAAPAHVDVHFQYHERTRMDSFEWDYSIGYKIHNLPREDIAFRAMSSGSKSHRARPDMESICWAYFDDEKGFRHKRWRPVEVSGFDLNEGDVLNIHRALFGPLEPLAAGAGEDVIEEHRRLLVRTVRILLAAVGIEYVVGCKDGEEDKRRPYHGVTLRWILESSGIDKWVARGIRKACGFQLASDPEMVKAGIQARRNEELELEYQDADDLETY</sequence>
<evidence type="ECO:0000313" key="2">
    <source>
        <dbReference type="EMBL" id="KDQ09072.1"/>
    </source>
</evidence>
<keyword evidence="3" id="KW-1185">Reference proteome</keyword>